<feature type="region of interest" description="Disordered" evidence="4">
    <location>
        <begin position="1"/>
        <end position="47"/>
    </location>
</feature>
<evidence type="ECO:0000313" key="7">
    <source>
        <dbReference type="EMBL" id="PVV03725.1"/>
    </source>
</evidence>
<dbReference type="InterPro" id="IPR002110">
    <property type="entry name" value="Ankyrin_rpt"/>
</dbReference>
<feature type="compositionally biased region" description="Low complexity" evidence="4">
    <location>
        <begin position="8"/>
        <end position="20"/>
    </location>
</feature>
<organism evidence="7 8">
    <name type="scientific">Smittium megazygosporum</name>
    <dbReference type="NCBI Taxonomy" id="133381"/>
    <lineage>
        <taxon>Eukaryota</taxon>
        <taxon>Fungi</taxon>
        <taxon>Fungi incertae sedis</taxon>
        <taxon>Zoopagomycota</taxon>
        <taxon>Kickxellomycotina</taxon>
        <taxon>Harpellomycetes</taxon>
        <taxon>Harpellales</taxon>
        <taxon>Legeriomycetaceae</taxon>
        <taxon>Smittium</taxon>
    </lineage>
</organism>
<dbReference type="PROSITE" id="PS50088">
    <property type="entry name" value="ANK_REPEAT"/>
    <property type="match status" value="1"/>
</dbReference>
<feature type="domain" description="IPT/TIG" evidence="5">
    <location>
        <begin position="761"/>
        <end position="820"/>
    </location>
</feature>
<dbReference type="Pfam" id="PF01833">
    <property type="entry name" value="TIG"/>
    <property type="match status" value="1"/>
</dbReference>
<dbReference type="PANTHER" id="PTHR24198">
    <property type="entry name" value="ANKYRIN REPEAT AND PROTEIN KINASE DOMAIN-CONTAINING PROTEIN"/>
    <property type="match status" value="1"/>
</dbReference>
<evidence type="ECO:0000259" key="6">
    <source>
        <dbReference type="Pfam" id="PF25603"/>
    </source>
</evidence>
<dbReference type="InterPro" id="IPR013783">
    <property type="entry name" value="Ig-like_fold"/>
</dbReference>
<evidence type="ECO:0000313" key="8">
    <source>
        <dbReference type="Proteomes" id="UP000245609"/>
    </source>
</evidence>
<dbReference type="Pfam" id="PF12796">
    <property type="entry name" value="Ank_2"/>
    <property type="match status" value="1"/>
</dbReference>
<comment type="caution">
    <text evidence="7">The sequence shown here is derived from an EMBL/GenBank/DDBJ whole genome shotgun (WGS) entry which is preliminary data.</text>
</comment>
<feature type="compositionally biased region" description="Basic and acidic residues" evidence="4">
    <location>
        <begin position="603"/>
        <end position="624"/>
    </location>
</feature>
<dbReference type="InterPro" id="IPR036770">
    <property type="entry name" value="Ankyrin_rpt-contain_sf"/>
</dbReference>
<dbReference type="InterPro" id="IPR002909">
    <property type="entry name" value="IPT_dom"/>
</dbReference>
<dbReference type="SUPFAM" id="SSF81296">
    <property type="entry name" value="E set domains"/>
    <property type="match status" value="1"/>
</dbReference>
<dbReference type="STRING" id="133381.A0A2T9ZGK7"/>
<protein>
    <submittedName>
        <fullName evidence="7">Uncharacterized protein</fullName>
    </submittedName>
</protein>
<dbReference type="Proteomes" id="UP000245609">
    <property type="component" value="Unassembled WGS sequence"/>
</dbReference>
<gene>
    <name evidence="7" type="ORF">BB560_001796</name>
</gene>
<reference evidence="7 8" key="1">
    <citation type="journal article" date="2018" name="MBio">
        <title>Comparative Genomics Reveals the Core Gene Toolbox for the Fungus-Insect Symbiosis.</title>
        <authorList>
            <person name="Wang Y."/>
            <person name="Stata M."/>
            <person name="Wang W."/>
            <person name="Stajich J.E."/>
            <person name="White M.M."/>
            <person name="Moncalvo J.M."/>
        </authorList>
    </citation>
    <scope>NUCLEOTIDE SEQUENCE [LARGE SCALE GENOMIC DNA]</scope>
    <source>
        <strain evidence="7 8">SC-DP-2</strain>
    </source>
</reference>
<evidence type="ECO:0000256" key="1">
    <source>
        <dbReference type="ARBA" id="ARBA00022737"/>
    </source>
</evidence>
<dbReference type="PANTHER" id="PTHR24198:SF165">
    <property type="entry name" value="ANKYRIN REPEAT-CONTAINING PROTEIN-RELATED"/>
    <property type="match status" value="1"/>
</dbReference>
<dbReference type="Gene3D" id="2.60.40.10">
    <property type="entry name" value="Immunoglobulins"/>
    <property type="match status" value="1"/>
</dbReference>
<feature type="compositionally biased region" description="Basic and acidic residues" evidence="4">
    <location>
        <begin position="584"/>
        <end position="596"/>
    </location>
</feature>
<proteinExistence type="predicted"/>
<keyword evidence="2 3" id="KW-0040">ANK repeat</keyword>
<accession>A0A2T9ZGK7</accession>
<dbReference type="Gene3D" id="1.25.40.20">
    <property type="entry name" value="Ankyrin repeat-containing domain"/>
    <property type="match status" value="1"/>
</dbReference>
<dbReference type="InterPro" id="IPR014756">
    <property type="entry name" value="Ig_E-set"/>
</dbReference>
<name>A0A2T9ZGK7_9FUNG</name>
<dbReference type="OrthoDB" id="71307at2759"/>
<dbReference type="InterPro" id="IPR057962">
    <property type="entry name" value="SPT23_MGA2_DBD"/>
</dbReference>
<feature type="repeat" description="ANK" evidence="3">
    <location>
        <begin position="1006"/>
        <end position="1038"/>
    </location>
</feature>
<feature type="region of interest" description="Disordered" evidence="4">
    <location>
        <begin position="584"/>
        <end position="629"/>
    </location>
</feature>
<dbReference type="AlphaFoldDB" id="A0A2T9ZGK7"/>
<feature type="domain" description="SPT23/MGA2-like DNA-binding" evidence="6">
    <location>
        <begin position="361"/>
        <end position="588"/>
    </location>
</feature>
<dbReference type="SUPFAM" id="SSF48403">
    <property type="entry name" value="Ankyrin repeat"/>
    <property type="match status" value="1"/>
</dbReference>
<feature type="region of interest" description="Disordered" evidence="4">
    <location>
        <begin position="474"/>
        <end position="493"/>
    </location>
</feature>
<keyword evidence="1" id="KW-0677">Repeat</keyword>
<evidence type="ECO:0000256" key="2">
    <source>
        <dbReference type="ARBA" id="ARBA00023043"/>
    </source>
</evidence>
<dbReference type="CDD" id="cd00102">
    <property type="entry name" value="IPT"/>
    <property type="match status" value="1"/>
</dbReference>
<keyword evidence="8" id="KW-1185">Reference proteome</keyword>
<sequence>MISYKGIKSFLSKSGKSPSSPDYDSEGKDRKPSKKGLPSEVGFDSSEERKQLKLEKIFEKISSSSNFTEQEKAHLIRTLKTNHPSNQSSNLNNSAEKRFTPKLDVSSSQCKTMGYTTSPDQHSGIPHFNTFSAANGSGSTTLTEFFQVEDTKSSTAAQTQSQDSRYLDSQRSSFAVPIDSIPGFDFTSINSSDTFSNFTSNLATGPAEIQQFEAQMPFFNLNYRDQLGQNASDYDSEGYSSSAFIKIPQSFRTNSPMPSESSFSELYSFSKLALASGSEPSHSRAESFSAQTPVFENNIETIPNSINLENIPAPDLLNYYPMLKNEYLIPSVDKLPAFSSGLRADEKFVIRQKVYDESMIKLHASGIPSENARSRVETQIKINISVTDLNDSPLNLWSHILLPEILVSRSKFRYRFNQNILQQQPSPVSEQKVLRLEAKVLCASNISQEVRVCNSCIRREYKRSLRRRNYKNLKSSKNKQNANGFESNGLEPEISEDPKTFADFVDSPETNPAREKLGYESIRSIIFNCNDLQDFSSGSISVPVRITCYCRHHNEKVGYSILFSVHDYTGALIAQTVTPPIMITDDHKSSKPKESKFNFTGSDYERKSTQTKMKKDTHSSDGSKRLGKLSSLSPSLMALNSGAILFTENEDHPNLNRLARQSLYSPSTENLNFSSSYDANSLRELSLMNTNAFSSPGAGSLGSGFSGNINRVYYGTPNSQPQANDHPYSLGTDFSPSGNSTGTPATMLPSAGTTVLNLIKKFGPVTGGEIVKIFGVGFSPGCSVYFDSFPASKVVFHSETHMECVAPPATKSGFVLVYVVPPFMNLKDYKSQPHLNANINNSNFTYSYIERTDCELLELALFIISLRGFALNPEEQSSLNDQFIKSKKPIDEISDDRAWLESFENTEATCSFSRFDENSPNGQTLHSLLLKLRNSYFSRDLASIEGHLINILSMLISVGELDAYRLSFQDPVTLRSLLHFGSLLGMLKLTQFLISCGVFADSSDRSGFTSFHFSCLFDRFEITKFLLASGASYEAKTNSGLDGLNLALQNGYLDIVELITDAKKKAAAPELSNEFNNTNLSYMGLDYDPLLTNNQSSLPMNNQGQNAFENQKGLNNAAFSQPPTTNSQESYLTANDYHKMESSNYGSMNKFSLDNQGFLGGYSANTNSAVGNTHRKSISEADIIGYSNNFHLNISPNDGNFDPSIDKQILELFALSSSQPNSSTIEQTFLNSNNINKPQEGSSYIDPQIIYTDTNSMQKYS</sequence>
<evidence type="ECO:0000259" key="5">
    <source>
        <dbReference type="Pfam" id="PF01833"/>
    </source>
</evidence>
<dbReference type="EMBL" id="MBFS01000199">
    <property type="protein sequence ID" value="PVV03725.1"/>
    <property type="molecule type" value="Genomic_DNA"/>
</dbReference>
<dbReference type="Pfam" id="PF25603">
    <property type="entry name" value="SPT23_MGA2_DBD"/>
    <property type="match status" value="1"/>
</dbReference>
<evidence type="ECO:0000256" key="3">
    <source>
        <dbReference type="PROSITE-ProRule" id="PRU00023"/>
    </source>
</evidence>
<evidence type="ECO:0000256" key="4">
    <source>
        <dbReference type="SAM" id="MobiDB-lite"/>
    </source>
</evidence>